<dbReference type="SUPFAM" id="SSF53092">
    <property type="entry name" value="Creatinase/prolidase N-terminal domain"/>
    <property type="match status" value="1"/>
</dbReference>
<dbReference type="PRINTS" id="PR00599">
    <property type="entry name" value="MAPEPTIDASE"/>
</dbReference>
<keyword evidence="1" id="KW-0479">Metal-binding</keyword>
<dbReference type="OrthoDB" id="9806388at2"/>
<proteinExistence type="predicted"/>
<dbReference type="EMBL" id="CP006841">
    <property type="protein sequence ID" value="ALA67349.1"/>
    <property type="molecule type" value="Genomic_DNA"/>
</dbReference>
<sequence>MNDFPDRRRVLTERLAEYEVDGFLTVDPAHVAWLTGFSGSNAGAIIASDGQSAISTDGRYTVQAGKQAPDVPLVSARNTGAALLERAPQMGVTRLGIESDLLTLAAYEDLKSKTPAAVELVATEGFVGKQRVVKSEGELTALREVALIAVRAFEDMLAAEVVVPGRTERQVAAELEYRMRMHGADRPSFDTIVASGPNSAKPHHGAEDRVIEAGDLVTIDFGAYSGGYNSDMTRTLFAGGAQAAPAKAREIYNVVLESQLAGIDAAVAGASLVDVDGVCRKVISDAGYGEYFVHSTGHGIGIEVHELPFAAQTGKGHLAEGMTLTIEPGIYIPGFGGVRIEDTLVITSEAPEIITPLPKPSA</sequence>
<dbReference type="InterPro" id="IPR000994">
    <property type="entry name" value="Pept_M24"/>
</dbReference>
<evidence type="ECO:0000313" key="5">
    <source>
        <dbReference type="EMBL" id="ALA67349.1"/>
    </source>
</evidence>
<accession>A0A0K2GZZ1</accession>
<evidence type="ECO:0000259" key="3">
    <source>
        <dbReference type="Pfam" id="PF00557"/>
    </source>
</evidence>
<dbReference type="CDD" id="cd01092">
    <property type="entry name" value="APP-like"/>
    <property type="match status" value="1"/>
</dbReference>
<protein>
    <submittedName>
        <fullName evidence="5">Peptidase M24</fullName>
    </submittedName>
</protein>
<evidence type="ECO:0000256" key="1">
    <source>
        <dbReference type="ARBA" id="ARBA00022723"/>
    </source>
</evidence>
<organism evidence="5 6">
    <name type="scientific">Corynebacterium lactis RW2-5</name>
    <dbReference type="NCBI Taxonomy" id="1408189"/>
    <lineage>
        <taxon>Bacteria</taxon>
        <taxon>Bacillati</taxon>
        <taxon>Actinomycetota</taxon>
        <taxon>Actinomycetes</taxon>
        <taxon>Mycobacteriales</taxon>
        <taxon>Corynebacteriaceae</taxon>
        <taxon>Corynebacterium</taxon>
    </lineage>
</organism>
<keyword evidence="2" id="KW-0378">Hydrolase</keyword>
<evidence type="ECO:0000259" key="4">
    <source>
        <dbReference type="Pfam" id="PF01321"/>
    </source>
</evidence>
<dbReference type="STRING" id="1408189.CLAC_06010"/>
<dbReference type="InterPro" id="IPR029149">
    <property type="entry name" value="Creatin/AminoP/Spt16_N"/>
</dbReference>
<dbReference type="InterPro" id="IPR000587">
    <property type="entry name" value="Creatinase_N"/>
</dbReference>
<dbReference type="Proteomes" id="UP000058446">
    <property type="component" value="Chromosome"/>
</dbReference>
<evidence type="ECO:0000256" key="2">
    <source>
        <dbReference type="ARBA" id="ARBA00022801"/>
    </source>
</evidence>
<evidence type="ECO:0000313" key="6">
    <source>
        <dbReference type="Proteomes" id="UP000058446"/>
    </source>
</evidence>
<dbReference type="Gene3D" id="3.40.350.10">
    <property type="entry name" value="Creatinase/prolidase N-terminal domain"/>
    <property type="match status" value="1"/>
</dbReference>
<dbReference type="Gene3D" id="3.90.230.10">
    <property type="entry name" value="Creatinase/methionine aminopeptidase superfamily"/>
    <property type="match status" value="1"/>
</dbReference>
<dbReference type="PANTHER" id="PTHR46112">
    <property type="entry name" value="AMINOPEPTIDASE"/>
    <property type="match status" value="1"/>
</dbReference>
<dbReference type="InterPro" id="IPR050659">
    <property type="entry name" value="Peptidase_M24B"/>
</dbReference>
<dbReference type="SUPFAM" id="SSF55920">
    <property type="entry name" value="Creatinase/aminopeptidase"/>
    <property type="match status" value="1"/>
</dbReference>
<keyword evidence="6" id="KW-1185">Reference proteome</keyword>
<dbReference type="Pfam" id="PF00557">
    <property type="entry name" value="Peptidase_M24"/>
    <property type="match status" value="1"/>
</dbReference>
<dbReference type="InterPro" id="IPR036005">
    <property type="entry name" value="Creatinase/aminopeptidase-like"/>
</dbReference>
<feature type="domain" description="Creatinase N-terminal" evidence="4">
    <location>
        <begin position="7"/>
        <end position="133"/>
    </location>
</feature>
<dbReference type="RefSeq" id="WP_053412110.1">
    <property type="nucleotide sequence ID" value="NZ_CP006841.1"/>
</dbReference>
<dbReference type="InterPro" id="IPR001131">
    <property type="entry name" value="Peptidase_M24B_aminopep-P_CS"/>
</dbReference>
<dbReference type="GO" id="GO:0004177">
    <property type="term" value="F:aminopeptidase activity"/>
    <property type="evidence" value="ECO:0007669"/>
    <property type="project" value="UniProtKB-ARBA"/>
</dbReference>
<dbReference type="AlphaFoldDB" id="A0A0K2GZZ1"/>
<dbReference type="PANTHER" id="PTHR46112:SF8">
    <property type="entry name" value="CYTOPLASMIC PEPTIDASE PEPQ-RELATED"/>
    <property type="match status" value="1"/>
</dbReference>
<dbReference type="PROSITE" id="PS00491">
    <property type="entry name" value="PROLINE_PEPTIDASE"/>
    <property type="match status" value="1"/>
</dbReference>
<name>A0A0K2GZZ1_9CORY</name>
<dbReference type="InterPro" id="IPR001714">
    <property type="entry name" value="Pept_M24_MAP"/>
</dbReference>
<reference evidence="5 6" key="1">
    <citation type="submission" date="2013-10" db="EMBL/GenBank/DDBJ databases">
        <title>Complete genome sequence of Corynebacterium lactis DSM 45799(T), isolated from raw cow milk.</title>
        <authorList>
            <person name="Ruckert C."/>
            <person name="Albersmeier A."/>
            <person name="Lipski A."/>
            <person name="Kalinowski J."/>
        </authorList>
    </citation>
    <scope>NUCLEOTIDE SEQUENCE [LARGE SCALE GENOMIC DNA]</scope>
    <source>
        <strain evidence="5 6">RW2-5</strain>
    </source>
</reference>
<dbReference type="GO" id="GO:0046872">
    <property type="term" value="F:metal ion binding"/>
    <property type="evidence" value="ECO:0007669"/>
    <property type="project" value="UniProtKB-KW"/>
</dbReference>
<dbReference type="PATRIC" id="fig|1408189.4.peg.1193"/>
<dbReference type="Pfam" id="PF01321">
    <property type="entry name" value="Creatinase_N"/>
    <property type="match status" value="1"/>
</dbReference>
<gene>
    <name evidence="5" type="ORF">CLAC_06010</name>
</gene>
<dbReference type="KEGG" id="clw:CLAC_06010"/>
<feature type="domain" description="Peptidase M24" evidence="3">
    <location>
        <begin position="141"/>
        <end position="347"/>
    </location>
</feature>
<dbReference type="GO" id="GO:0008235">
    <property type="term" value="F:metalloexopeptidase activity"/>
    <property type="evidence" value="ECO:0007669"/>
    <property type="project" value="UniProtKB-ARBA"/>
</dbReference>